<evidence type="ECO:0000256" key="1">
    <source>
        <dbReference type="SAM" id="MobiDB-lite"/>
    </source>
</evidence>
<name>A0A060SVA6_PYCCI</name>
<reference evidence="2" key="1">
    <citation type="submission" date="2014-01" db="EMBL/GenBank/DDBJ databases">
        <title>The genome of the white-rot fungus Pycnoporus cinnabarinus: a basidiomycete model with a versatile arsenal for lignocellulosic biomass breakdown.</title>
        <authorList>
            <person name="Levasseur A."/>
            <person name="Lomascolo A."/>
            <person name="Ruiz-Duenas F.J."/>
            <person name="Uzan E."/>
            <person name="Piumi F."/>
            <person name="Kues U."/>
            <person name="Ram A.F.J."/>
            <person name="Murat C."/>
            <person name="Haon M."/>
            <person name="Benoit I."/>
            <person name="Arfi Y."/>
            <person name="Chevret D."/>
            <person name="Drula E."/>
            <person name="Kwon M.J."/>
            <person name="Gouret P."/>
            <person name="Lesage-Meessen L."/>
            <person name="Lombard V."/>
            <person name="Mariette J."/>
            <person name="Noirot C."/>
            <person name="Park J."/>
            <person name="Patyshakuliyeva A."/>
            <person name="Wieneger R.A.B."/>
            <person name="Wosten H.A.B."/>
            <person name="Martin F."/>
            <person name="Coutinho P.M."/>
            <person name="de Vries R."/>
            <person name="Martinez A.T."/>
            <person name="Klopp C."/>
            <person name="Pontarotti P."/>
            <person name="Henrissat B."/>
            <person name="Record E."/>
        </authorList>
    </citation>
    <scope>NUCLEOTIDE SEQUENCE [LARGE SCALE GENOMIC DNA]</scope>
    <source>
        <strain evidence="2">BRFM137</strain>
    </source>
</reference>
<accession>A0A060SVA6</accession>
<dbReference type="STRING" id="5643.A0A060SVA6"/>
<feature type="non-terminal residue" evidence="2">
    <location>
        <position position="1"/>
    </location>
</feature>
<sequence length="263" mass="28915">SFFHVLLYYAIRYLPTNCSPADITPFMYEYFDGYTKNGDNYAASVTKHLAMMTGRILVSSSFVLQFYTSPCSSGHPAPPLHPINTLFSNLLDIFKAQYTLYDMDLSTSSTSTSVDLATPILDANSVEEPSDDLDPLTWLARLQAEFNTSSKGASHLSKPDRKELEEAVAPLKAQGAMTMLYVKRLARDTWPAADKIPDQMRPDFDPAHEAKKPKPPKAGNGPHAGPSSMPPPSQGSNASRKRNTLHNGDPFEEPSSKRSATGR</sequence>
<evidence type="ECO:0000313" key="2">
    <source>
        <dbReference type="EMBL" id="CDO78091.1"/>
    </source>
</evidence>
<feature type="region of interest" description="Disordered" evidence="1">
    <location>
        <begin position="193"/>
        <end position="263"/>
    </location>
</feature>
<comment type="caution">
    <text evidence="2">The sequence shown here is derived from an EMBL/GenBank/DDBJ whole genome shotgun (WGS) entry which is preliminary data.</text>
</comment>
<dbReference type="OrthoDB" id="2758603at2759"/>
<keyword evidence="3" id="KW-1185">Reference proteome</keyword>
<feature type="compositionally biased region" description="Low complexity" evidence="1">
    <location>
        <begin position="217"/>
        <end position="227"/>
    </location>
</feature>
<dbReference type="OMA" id="PTIMSMI"/>
<organism evidence="2 3">
    <name type="scientific">Pycnoporus cinnabarinus</name>
    <name type="common">Cinnabar-red polypore</name>
    <name type="synonym">Trametes cinnabarina</name>
    <dbReference type="NCBI Taxonomy" id="5643"/>
    <lineage>
        <taxon>Eukaryota</taxon>
        <taxon>Fungi</taxon>
        <taxon>Dikarya</taxon>
        <taxon>Basidiomycota</taxon>
        <taxon>Agaricomycotina</taxon>
        <taxon>Agaricomycetes</taxon>
        <taxon>Polyporales</taxon>
        <taxon>Polyporaceae</taxon>
        <taxon>Trametes</taxon>
    </lineage>
</organism>
<dbReference type="EMBL" id="CCBP010000644">
    <property type="protein sequence ID" value="CDO78091.1"/>
    <property type="molecule type" value="Genomic_DNA"/>
</dbReference>
<proteinExistence type="predicted"/>
<dbReference type="AlphaFoldDB" id="A0A060SVA6"/>
<gene>
    <name evidence="2" type="ORF">BN946_scf184477.g1</name>
</gene>
<protein>
    <submittedName>
        <fullName evidence="2">Uncharacterized protein</fullName>
    </submittedName>
</protein>
<evidence type="ECO:0000313" key="3">
    <source>
        <dbReference type="Proteomes" id="UP000029665"/>
    </source>
</evidence>
<feature type="compositionally biased region" description="Basic and acidic residues" evidence="1">
    <location>
        <begin position="195"/>
        <end position="212"/>
    </location>
</feature>
<dbReference type="Proteomes" id="UP000029665">
    <property type="component" value="Unassembled WGS sequence"/>
</dbReference>
<dbReference type="HOGENOM" id="CLU_092665_0_0_1"/>